<evidence type="ECO:0000256" key="4">
    <source>
        <dbReference type="ARBA" id="ARBA00022833"/>
    </source>
</evidence>
<protein>
    <recommendedName>
        <fullName evidence="7">Recombination protein RecR</fullName>
    </recommendedName>
</protein>
<dbReference type="CDD" id="cd01025">
    <property type="entry name" value="TOPRIM_recR"/>
    <property type="match status" value="1"/>
</dbReference>
<dbReference type="PANTHER" id="PTHR30446:SF0">
    <property type="entry name" value="RECOMBINATION PROTEIN RECR"/>
    <property type="match status" value="1"/>
</dbReference>
<dbReference type="PROSITE" id="PS01300">
    <property type="entry name" value="RECR"/>
    <property type="match status" value="1"/>
</dbReference>
<name>A0A936K4Y4_9BACT</name>
<dbReference type="Pfam" id="PF21175">
    <property type="entry name" value="RecR_C"/>
    <property type="match status" value="1"/>
</dbReference>
<keyword evidence="3 7" id="KW-0863">Zinc-finger</keyword>
<dbReference type="Pfam" id="PF21176">
    <property type="entry name" value="RecR_HhH"/>
    <property type="match status" value="1"/>
</dbReference>
<dbReference type="Gene3D" id="6.10.250.240">
    <property type="match status" value="1"/>
</dbReference>
<evidence type="ECO:0000256" key="3">
    <source>
        <dbReference type="ARBA" id="ARBA00022771"/>
    </source>
</evidence>
<keyword evidence="2 7" id="KW-0227">DNA damage</keyword>
<dbReference type="InterPro" id="IPR015967">
    <property type="entry name" value="Rcmb_RecR_Znf"/>
</dbReference>
<dbReference type="Pfam" id="PF02132">
    <property type="entry name" value="RecR_ZnF"/>
    <property type="match status" value="1"/>
</dbReference>
<dbReference type="InterPro" id="IPR034137">
    <property type="entry name" value="TOPRIM_RecR"/>
</dbReference>
<dbReference type="GO" id="GO:0006310">
    <property type="term" value="P:DNA recombination"/>
    <property type="evidence" value="ECO:0007669"/>
    <property type="project" value="UniProtKB-UniRule"/>
</dbReference>
<comment type="function">
    <text evidence="7">May play a role in DNA repair. It seems to be involved in an RecBC-independent recombinational process of DNA repair. It may act with RecF and RecO.</text>
</comment>
<keyword evidence="5 7" id="KW-0233">DNA recombination</keyword>
<dbReference type="Gene3D" id="3.40.1360.10">
    <property type="match status" value="1"/>
</dbReference>
<gene>
    <name evidence="7 9" type="primary">recR</name>
    <name evidence="9" type="ORF">IPN91_03210</name>
</gene>
<dbReference type="Pfam" id="PF13662">
    <property type="entry name" value="Toprim_4"/>
    <property type="match status" value="1"/>
</dbReference>
<dbReference type="SMART" id="SM00493">
    <property type="entry name" value="TOPRIM"/>
    <property type="match status" value="1"/>
</dbReference>
<evidence type="ECO:0000256" key="1">
    <source>
        <dbReference type="ARBA" id="ARBA00022723"/>
    </source>
</evidence>
<dbReference type="NCBIfam" id="TIGR00615">
    <property type="entry name" value="recR"/>
    <property type="match status" value="1"/>
</dbReference>
<feature type="domain" description="Toprim" evidence="8">
    <location>
        <begin position="80"/>
        <end position="175"/>
    </location>
</feature>
<comment type="caution">
    <text evidence="9">The sequence shown here is derived from an EMBL/GenBank/DDBJ whole genome shotgun (WGS) entry which is preliminary data.</text>
</comment>
<dbReference type="AlphaFoldDB" id="A0A936K4Y4"/>
<feature type="zinc finger region" description="C4-type" evidence="7">
    <location>
        <begin position="57"/>
        <end position="72"/>
    </location>
</feature>
<dbReference type="Proteomes" id="UP000709959">
    <property type="component" value="Unassembled WGS sequence"/>
</dbReference>
<dbReference type="InterPro" id="IPR006171">
    <property type="entry name" value="TOPRIM_dom"/>
</dbReference>
<evidence type="ECO:0000313" key="10">
    <source>
        <dbReference type="Proteomes" id="UP000709959"/>
    </source>
</evidence>
<proteinExistence type="inferred from homology"/>
<dbReference type="InterPro" id="IPR000093">
    <property type="entry name" value="DNA_Rcmb_RecR"/>
</dbReference>
<dbReference type="GO" id="GO:0006281">
    <property type="term" value="P:DNA repair"/>
    <property type="evidence" value="ECO:0007669"/>
    <property type="project" value="UniProtKB-UniRule"/>
</dbReference>
<dbReference type="InterPro" id="IPR023627">
    <property type="entry name" value="Rcmb_RecR"/>
</dbReference>
<reference evidence="9 10" key="1">
    <citation type="submission" date="2020-10" db="EMBL/GenBank/DDBJ databases">
        <title>Connecting structure to function with the recovery of over 1000 high-quality activated sludge metagenome-assembled genomes encoding full-length rRNA genes using long-read sequencing.</title>
        <authorList>
            <person name="Singleton C.M."/>
            <person name="Petriglieri F."/>
            <person name="Kristensen J.M."/>
            <person name="Kirkegaard R.H."/>
            <person name="Michaelsen T.Y."/>
            <person name="Andersen M.H."/>
            <person name="Karst S.M."/>
            <person name="Dueholm M.S."/>
            <person name="Nielsen P.H."/>
            <person name="Albertsen M."/>
        </authorList>
    </citation>
    <scope>NUCLEOTIDE SEQUENCE [LARGE SCALE GENOMIC DNA]</scope>
    <source>
        <strain evidence="9">OdNE_18-Q3-R46-58_MAXAC.008</strain>
    </source>
</reference>
<dbReference type="PROSITE" id="PS50880">
    <property type="entry name" value="TOPRIM"/>
    <property type="match status" value="1"/>
</dbReference>
<evidence type="ECO:0000256" key="2">
    <source>
        <dbReference type="ARBA" id="ARBA00022763"/>
    </source>
</evidence>
<comment type="similarity">
    <text evidence="7">Belongs to the RecR family.</text>
</comment>
<dbReference type="EMBL" id="JADKCH010000001">
    <property type="protein sequence ID" value="MBK8571653.1"/>
    <property type="molecule type" value="Genomic_DNA"/>
</dbReference>
<evidence type="ECO:0000259" key="8">
    <source>
        <dbReference type="PROSITE" id="PS50880"/>
    </source>
</evidence>
<dbReference type="Gene3D" id="1.10.8.420">
    <property type="entry name" value="RecR Domain 1"/>
    <property type="match status" value="1"/>
</dbReference>
<accession>A0A936K4Y4</accession>
<dbReference type="SUPFAM" id="SSF111304">
    <property type="entry name" value="Recombination protein RecR"/>
    <property type="match status" value="1"/>
</dbReference>
<evidence type="ECO:0000256" key="7">
    <source>
        <dbReference type="HAMAP-Rule" id="MF_00017"/>
    </source>
</evidence>
<dbReference type="GO" id="GO:0003677">
    <property type="term" value="F:DNA binding"/>
    <property type="evidence" value="ECO:0007669"/>
    <property type="project" value="UniProtKB-UniRule"/>
</dbReference>
<organism evidence="9 10">
    <name type="scientific">Candidatus Geothrix odensensis</name>
    <dbReference type="NCBI Taxonomy" id="2954440"/>
    <lineage>
        <taxon>Bacteria</taxon>
        <taxon>Pseudomonadati</taxon>
        <taxon>Acidobacteriota</taxon>
        <taxon>Holophagae</taxon>
        <taxon>Holophagales</taxon>
        <taxon>Holophagaceae</taxon>
        <taxon>Geothrix</taxon>
    </lineage>
</organism>
<keyword evidence="1 7" id="KW-0479">Metal-binding</keyword>
<evidence type="ECO:0000256" key="6">
    <source>
        <dbReference type="ARBA" id="ARBA00023204"/>
    </source>
</evidence>
<keyword evidence="4 7" id="KW-0862">Zinc</keyword>
<evidence type="ECO:0000313" key="9">
    <source>
        <dbReference type="EMBL" id="MBK8571653.1"/>
    </source>
</evidence>
<dbReference type="GO" id="GO:0008270">
    <property type="term" value="F:zinc ion binding"/>
    <property type="evidence" value="ECO:0007669"/>
    <property type="project" value="UniProtKB-KW"/>
</dbReference>
<keyword evidence="6 7" id="KW-0234">DNA repair</keyword>
<dbReference type="PANTHER" id="PTHR30446">
    <property type="entry name" value="RECOMBINATION PROTEIN RECR"/>
    <property type="match status" value="1"/>
</dbReference>
<sequence>MKLPPPLEAVVESLQKLPGVGSKSAQRMALHLLKEGPEAMAHLAHQLQQAAEKVGFCGVCGAFTDQPTCPICLDPRRDPASLVIVAEASNVLSFERSGHFRGRYHVLGGLISPLRGVGPDQLRIRELLKRLEDHAIQEVILATNPTVDGEATASWLARLLEPIGIRTTRIGLGLPIGSDLEYADELTLDRAMEGRRIVGT</sequence>
<evidence type="ECO:0000256" key="5">
    <source>
        <dbReference type="ARBA" id="ARBA00023172"/>
    </source>
</evidence>
<dbReference type="HAMAP" id="MF_00017">
    <property type="entry name" value="RecR"/>
    <property type="match status" value="1"/>
</dbReference>